<dbReference type="GO" id="GO:0008168">
    <property type="term" value="F:methyltransferase activity"/>
    <property type="evidence" value="ECO:0007669"/>
    <property type="project" value="UniProtKB-KW"/>
</dbReference>
<sequence>MSLLERLCRKFLKRRGYHVSSGTQDHDDYTLLRYEKNGIFDYEGYVEVQTRGNHEKIDKIWADEPTIELICGYLRASLPFIRSGLCHGSRNGAEVRWFRKHLDGIEVIGTDISDTAGNHGLVQWDFHEPRDDWKGRFDFIYTNSHDHAYDPRKAFATWVGQLSPGGKLLIEHTVMHSAEGVSQLDPFGVDARVMPYVLLDFAQGSYAVTRILKPGHRKAGSPIWVFVVEALPVRVPADPSAVSAAF</sequence>
<name>A0ABV3SS45_9HYPH</name>
<organism evidence="1 2">
    <name type="scientific">Aquibium pacificus</name>
    <dbReference type="NCBI Taxonomy" id="3153579"/>
    <lineage>
        <taxon>Bacteria</taxon>
        <taxon>Pseudomonadati</taxon>
        <taxon>Pseudomonadota</taxon>
        <taxon>Alphaproteobacteria</taxon>
        <taxon>Hyphomicrobiales</taxon>
        <taxon>Phyllobacteriaceae</taxon>
        <taxon>Aquibium</taxon>
    </lineage>
</organism>
<dbReference type="SUPFAM" id="SSF53335">
    <property type="entry name" value="S-adenosyl-L-methionine-dependent methyltransferases"/>
    <property type="match status" value="1"/>
</dbReference>
<evidence type="ECO:0000313" key="1">
    <source>
        <dbReference type="EMBL" id="MEX0409631.1"/>
    </source>
</evidence>
<dbReference type="CDD" id="cd02440">
    <property type="entry name" value="AdoMet_MTases"/>
    <property type="match status" value="1"/>
</dbReference>
<comment type="caution">
    <text evidence="1">The sequence shown here is derived from an EMBL/GenBank/DDBJ whole genome shotgun (WGS) entry which is preliminary data.</text>
</comment>
<dbReference type="EMBL" id="JBDPGJ010000011">
    <property type="protein sequence ID" value="MEX0409631.1"/>
    <property type="molecule type" value="Genomic_DNA"/>
</dbReference>
<dbReference type="RefSeq" id="WP_367957497.1">
    <property type="nucleotide sequence ID" value="NZ_JBDPGJ010000011.1"/>
</dbReference>
<reference evidence="1 2" key="1">
    <citation type="submission" date="2024-05" db="EMBL/GenBank/DDBJ databases">
        <authorList>
            <person name="Jiang F."/>
        </authorList>
    </citation>
    <scope>NUCLEOTIDE SEQUENCE [LARGE SCALE GENOMIC DNA]</scope>
    <source>
        <strain evidence="1 2">LZ166</strain>
    </source>
</reference>
<protein>
    <submittedName>
        <fullName evidence="1">Class I SAM-dependent methyltransferase</fullName>
        <ecNumber evidence="1">2.1.-.-</ecNumber>
    </submittedName>
</protein>
<dbReference type="EC" id="2.1.-.-" evidence="1"/>
<keyword evidence="2" id="KW-1185">Reference proteome</keyword>
<accession>A0ABV3SS45</accession>
<gene>
    <name evidence="1" type="ORF">ABGN05_28725</name>
</gene>
<dbReference type="InterPro" id="IPR029063">
    <property type="entry name" value="SAM-dependent_MTases_sf"/>
</dbReference>
<dbReference type="Proteomes" id="UP001556692">
    <property type="component" value="Unassembled WGS sequence"/>
</dbReference>
<proteinExistence type="predicted"/>
<dbReference type="Gene3D" id="3.40.50.150">
    <property type="entry name" value="Vaccinia Virus protein VP39"/>
    <property type="match status" value="1"/>
</dbReference>
<dbReference type="GO" id="GO:0032259">
    <property type="term" value="P:methylation"/>
    <property type="evidence" value="ECO:0007669"/>
    <property type="project" value="UniProtKB-KW"/>
</dbReference>
<evidence type="ECO:0000313" key="2">
    <source>
        <dbReference type="Proteomes" id="UP001556692"/>
    </source>
</evidence>
<keyword evidence="1" id="KW-0489">Methyltransferase</keyword>
<keyword evidence="1" id="KW-0808">Transferase</keyword>